<keyword evidence="2" id="KW-1185">Reference proteome</keyword>
<gene>
    <name evidence="1" type="ORF">PV327_011335</name>
</gene>
<proteinExistence type="predicted"/>
<dbReference type="Proteomes" id="UP001168972">
    <property type="component" value="Unassembled WGS sequence"/>
</dbReference>
<comment type="caution">
    <text evidence="1">The sequence shown here is derived from an EMBL/GenBank/DDBJ whole genome shotgun (WGS) entry which is preliminary data.</text>
</comment>
<dbReference type="AlphaFoldDB" id="A0AA39FL56"/>
<name>A0AA39FL56_MICHY</name>
<accession>A0AA39FL56</accession>
<reference evidence="1" key="2">
    <citation type="submission" date="2023-03" db="EMBL/GenBank/DDBJ databases">
        <authorList>
            <person name="Inwood S.N."/>
            <person name="Skelly J.G."/>
            <person name="Guhlin J."/>
            <person name="Harrop T.W.R."/>
            <person name="Goldson S.G."/>
            <person name="Dearden P.K."/>
        </authorList>
    </citation>
    <scope>NUCLEOTIDE SEQUENCE</scope>
    <source>
        <strain evidence="1">Lincoln</strain>
        <tissue evidence="1">Whole body</tissue>
    </source>
</reference>
<reference evidence="1" key="1">
    <citation type="journal article" date="2023" name="bioRxiv">
        <title>Scaffold-level genome assemblies of two parasitoid biocontrol wasps reveal the parthenogenesis mechanism and an associated novel virus.</title>
        <authorList>
            <person name="Inwood S."/>
            <person name="Skelly J."/>
            <person name="Guhlin J."/>
            <person name="Harrop T."/>
            <person name="Goldson S."/>
            <person name="Dearden P."/>
        </authorList>
    </citation>
    <scope>NUCLEOTIDE SEQUENCE</scope>
    <source>
        <strain evidence="1">Lincoln</strain>
        <tissue evidence="1">Whole body</tissue>
    </source>
</reference>
<evidence type="ECO:0000313" key="1">
    <source>
        <dbReference type="EMBL" id="KAK0171425.1"/>
    </source>
</evidence>
<organism evidence="1 2">
    <name type="scientific">Microctonus hyperodae</name>
    <name type="common">Parasitoid wasp</name>
    <dbReference type="NCBI Taxonomy" id="165561"/>
    <lineage>
        <taxon>Eukaryota</taxon>
        <taxon>Metazoa</taxon>
        <taxon>Ecdysozoa</taxon>
        <taxon>Arthropoda</taxon>
        <taxon>Hexapoda</taxon>
        <taxon>Insecta</taxon>
        <taxon>Pterygota</taxon>
        <taxon>Neoptera</taxon>
        <taxon>Endopterygota</taxon>
        <taxon>Hymenoptera</taxon>
        <taxon>Apocrita</taxon>
        <taxon>Ichneumonoidea</taxon>
        <taxon>Braconidae</taxon>
        <taxon>Euphorinae</taxon>
        <taxon>Microctonus</taxon>
    </lineage>
</organism>
<evidence type="ECO:0000313" key="2">
    <source>
        <dbReference type="Proteomes" id="UP001168972"/>
    </source>
</evidence>
<protein>
    <submittedName>
        <fullName evidence="1">Uncharacterized protein</fullName>
    </submittedName>
</protein>
<dbReference type="EMBL" id="JAQQBR010000385">
    <property type="protein sequence ID" value="KAK0171425.1"/>
    <property type="molecule type" value="Genomic_DNA"/>
</dbReference>
<sequence length="102" mass="11263">MSASRGRLRGILGLPRLYRIRGAPSCGANGISPTPVHLRTLEFSFTGKFTTYTVSQHPPVRAPSFNRTTADAAGAAVLLLLLLLWNSRELKRDEKSQINDER</sequence>